<keyword evidence="10 15" id="KW-0665">Pyrimidine biosynthesis</keyword>
<dbReference type="InterPro" id="IPR001295">
    <property type="entry name" value="Dihydroorotate_DH_CS"/>
</dbReference>
<feature type="binding site" evidence="15">
    <location>
        <position position="90"/>
    </location>
    <ligand>
        <name>FMN</name>
        <dbReference type="ChEBI" id="CHEBI:58210"/>
    </ligand>
</feature>
<dbReference type="GO" id="GO:0004589">
    <property type="term" value="F:dihydroorotate dehydrogenase (NAD+) activity"/>
    <property type="evidence" value="ECO:0007669"/>
    <property type="project" value="UniProtKB-EC"/>
</dbReference>
<comment type="function">
    <text evidence="2">Catalyzes the conversion of dihydroorotate to orotate with NAD(+) as electron acceptor.</text>
</comment>
<dbReference type="GO" id="GO:0005737">
    <property type="term" value="C:cytoplasm"/>
    <property type="evidence" value="ECO:0007669"/>
    <property type="project" value="InterPro"/>
</dbReference>
<organism evidence="17 18">
    <name type="scientific">Shimazuella alba</name>
    <dbReference type="NCBI Taxonomy" id="2690964"/>
    <lineage>
        <taxon>Bacteria</taxon>
        <taxon>Bacillati</taxon>
        <taxon>Bacillota</taxon>
        <taxon>Bacilli</taxon>
        <taxon>Bacillales</taxon>
        <taxon>Thermoactinomycetaceae</taxon>
        <taxon>Shimazuella</taxon>
    </lineage>
</organism>
<dbReference type="SUPFAM" id="SSF51395">
    <property type="entry name" value="FMN-linked oxidoreductases"/>
    <property type="match status" value="1"/>
</dbReference>
<dbReference type="NCBIfam" id="NF003652">
    <property type="entry name" value="PRK05286.2-5"/>
    <property type="match status" value="1"/>
</dbReference>
<reference evidence="17 18" key="1">
    <citation type="submission" date="2019-12" db="EMBL/GenBank/DDBJ databases">
        <title>Whole-genome analyses of novel actinobacteria.</title>
        <authorList>
            <person name="Sahin N."/>
            <person name="Saygin H."/>
        </authorList>
    </citation>
    <scope>NUCLEOTIDE SEQUENCE [LARGE SCALE GENOMIC DNA]</scope>
    <source>
        <strain evidence="17 18">KC615</strain>
    </source>
</reference>
<feature type="binding site" evidence="15">
    <location>
        <position position="302"/>
    </location>
    <ligand>
        <name>FMN</name>
        <dbReference type="ChEBI" id="CHEBI:58210"/>
    </ligand>
</feature>
<keyword evidence="9 15" id="KW-0288">FMN</keyword>
<name>A0A6I4VW69_9BACL</name>
<keyword evidence="15" id="KW-1003">Cell membrane</keyword>
<evidence type="ECO:0000256" key="4">
    <source>
        <dbReference type="ARBA" id="ARBA00004715"/>
    </source>
</evidence>
<dbReference type="GO" id="GO:0044205">
    <property type="term" value="P:'de novo' UMP biosynthetic process"/>
    <property type="evidence" value="ECO:0007669"/>
    <property type="project" value="UniProtKB-UniRule"/>
</dbReference>
<feature type="binding site" evidence="15">
    <location>
        <begin position="323"/>
        <end position="324"/>
    </location>
    <ligand>
        <name>FMN</name>
        <dbReference type="ChEBI" id="CHEBI:58210"/>
    </ligand>
</feature>
<evidence type="ECO:0000256" key="8">
    <source>
        <dbReference type="ARBA" id="ARBA00022630"/>
    </source>
</evidence>
<protein>
    <recommendedName>
        <fullName evidence="15">Dihydroorotate dehydrogenase (quinone)</fullName>
        <ecNumber evidence="15">1.3.5.2</ecNumber>
    </recommendedName>
    <alternativeName>
        <fullName evidence="15">DHOdehase</fullName>
        <shortName evidence="15">DHOD</shortName>
        <shortName evidence="15">DHODase</shortName>
    </alternativeName>
    <alternativeName>
        <fullName evidence="15">Dihydroorotate oxidase</fullName>
    </alternativeName>
</protein>
<dbReference type="InterPro" id="IPR050074">
    <property type="entry name" value="DHO_dehydrogenase"/>
</dbReference>
<gene>
    <name evidence="15" type="primary">pyrD</name>
    <name evidence="17" type="ORF">GSM42_03320</name>
</gene>
<comment type="pathway">
    <text evidence="4">Pyrimidine metabolism; UMP biosynthesis via de novo pathway; orotate from (S)-dihydroorotate (NAD(+) route): step 1/1.</text>
</comment>
<evidence type="ECO:0000256" key="1">
    <source>
        <dbReference type="ARBA" id="ARBA00003125"/>
    </source>
</evidence>
<proteinExistence type="inferred from homology"/>
<dbReference type="EMBL" id="WUUL01000002">
    <property type="protein sequence ID" value="MXQ52774.1"/>
    <property type="molecule type" value="Genomic_DNA"/>
</dbReference>
<evidence type="ECO:0000313" key="18">
    <source>
        <dbReference type="Proteomes" id="UP000430692"/>
    </source>
</evidence>
<dbReference type="Pfam" id="PF01180">
    <property type="entry name" value="DHO_dh"/>
    <property type="match status" value="1"/>
</dbReference>
<feature type="binding site" evidence="15">
    <location>
        <position position="70"/>
    </location>
    <ligand>
        <name>substrate</name>
    </ligand>
</feature>
<feature type="binding site" evidence="15">
    <location>
        <position position="177"/>
    </location>
    <ligand>
        <name>substrate</name>
    </ligand>
</feature>
<evidence type="ECO:0000259" key="16">
    <source>
        <dbReference type="Pfam" id="PF01180"/>
    </source>
</evidence>
<comment type="subunit">
    <text evidence="7">Heterotetramer of 2 PyrK and 2 PyrD type B subunits.</text>
</comment>
<accession>A0A6I4VW69</accession>
<evidence type="ECO:0000256" key="3">
    <source>
        <dbReference type="ARBA" id="ARBA00004370"/>
    </source>
</evidence>
<evidence type="ECO:0000256" key="14">
    <source>
        <dbReference type="ARBA" id="ARBA00048996"/>
    </source>
</evidence>
<dbReference type="InterPro" id="IPR013785">
    <property type="entry name" value="Aldolase_TIM"/>
</dbReference>
<feature type="domain" description="Dihydroorotate dehydrogenase catalytic" evidence="16">
    <location>
        <begin position="49"/>
        <end position="345"/>
    </location>
</feature>
<dbReference type="PANTHER" id="PTHR48109:SF4">
    <property type="entry name" value="DIHYDROOROTATE DEHYDROGENASE (QUINONE), MITOCHONDRIAL"/>
    <property type="match status" value="1"/>
</dbReference>
<dbReference type="NCBIfam" id="TIGR01036">
    <property type="entry name" value="pyrD_sub2"/>
    <property type="match status" value="1"/>
</dbReference>
<feature type="binding site" evidence="15">
    <location>
        <position position="182"/>
    </location>
    <ligand>
        <name>substrate</name>
    </ligand>
</feature>
<dbReference type="HAMAP" id="MF_00225">
    <property type="entry name" value="DHO_dh_type2"/>
    <property type="match status" value="1"/>
</dbReference>
<evidence type="ECO:0000256" key="15">
    <source>
        <dbReference type="HAMAP-Rule" id="MF_00225"/>
    </source>
</evidence>
<dbReference type="InterPro" id="IPR005720">
    <property type="entry name" value="Dihydroorotate_DH_cat"/>
</dbReference>
<feature type="active site" description="Nucleophile" evidence="15">
    <location>
        <position position="180"/>
    </location>
</feature>
<dbReference type="EC" id="1.3.5.2" evidence="15"/>
<dbReference type="Proteomes" id="UP000430692">
    <property type="component" value="Unassembled WGS sequence"/>
</dbReference>
<comment type="subcellular location">
    <subcellularLocation>
        <location evidence="15">Cell membrane</location>
        <topology evidence="15">Peripheral membrane protein</topology>
    </subcellularLocation>
    <subcellularLocation>
        <location evidence="3">Membrane</location>
    </subcellularLocation>
</comment>
<comment type="subunit">
    <text evidence="15">Monomer.</text>
</comment>
<dbReference type="InterPro" id="IPR005719">
    <property type="entry name" value="Dihydroorotate_DH_2"/>
</dbReference>
<dbReference type="CDD" id="cd04738">
    <property type="entry name" value="DHOD_2_like"/>
    <property type="match status" value="1"/>
</dbReference>
<feature type="binding site" evidence="15">
    <location>
        <position position="177"/>
    </location>
    <ligand>
        <name>FMN</name>
        <dbReference type="ChEBI" id="CHEBI:58210"/>
    </ligand>
</feature>
<comment type="function">
    <text evidence="1 15">Catalyzes the conversion of dihydroorotate to orotate with quinone as electron acceptor.</text>
</comment>
<feature type="binding site" evidence="15">
    <location>
        <begin position="251"/>
        <end position="252"/>
    </location>
    <ligand>
        <name>substrate</name>
    </ligand>
</feature>
<comment type="caution">
    <text evidence="17">The sequence shown here is derived from an EMBL/GenBank/DDBJ whole genome shotgun (WGS) entry which is preliminary data.</text>
</comment>
<keyword evidence="8 15" id="KW-0285">Flavoprotein</keyword>
<evidence type="ECO:0000256" key="10">
    <source>
        <dbReference type="ARBA" id="ARBA00022975"/>
    </source>
</evidence>
<evidence type="ECO:0000313" key="17">
    <source>
        <dbReference type="EMBL" id="MXQ52774.1"/>
    </source>
</evidence>
<dbReference type="GO" id="GO:0006207">
    <property type="term" value="P:'de novo' pyrimidine nucleobase biosynthetic process"/>
    <property type="evidence" value="ECO:0007669"/>
    <property type="project" value="UniProtKB-UniRule"/>
</dbReference>
<evidence type="ECO:0000256" key="2">
    <source>
        <dbReference type="ARBA" id="ARBA00003616"/>
    </source>
</evidence>
<feature type="binding site" evidence="15">
    <location>
        <begin position="66"/>
        <end position="70"/>
    </location>
    <ligand>
        <name>FMN</name>
        <dbReference type="ChEBI" id="CHEBI:58210"/>
    </ligand>
</feature>
<dbReference type="UniPathway" id="UPA00070">
    <property type="reaction ID" value="UER00945"/>
</dbReference>
<evidence type="ECO:0000256" key="11">
    <source>
        <dbReference type="ARBA" id="ARBA00023002"/>
    </source>
</evidence>
<dbReference type="Gene3D" id="3.20.20.70">
    <property type="entry name" value="Aldolase class I"/>
    <property type="match status" value="1"/>
</dbReference>
<feature type="binding site" evidence="15">
    <location>
        <position position="144"/>
    </location>
    <ligand>
        <name>FMN</name>
        <dbReference type="ChEBI" id="CHEBI:58210"/>
    </ligand>
</feature>
<comment type="cofactor">
    <cofactor evidence="15">
        <name>FMN</name>
        <dbReference type="ChEBI" id="CHEBI:58210"/>
    </cofactor>
    <text evidence="15">Binds 1 FMN per subunit.</text>
</comment>
<dbReference type="PROSITE" id="PS00912">
    <property type="entry name" value="DHODEHASE_2"/>
    <property type="match status" value="1"/>
</dbReference>
<dbReference type="GO" id="GO:0106430">
    <property type="term" value="F:dihydroorotate dehydrogenase (quinone) activity"/>
    <property type="evidence" value="ECO:0007669"/>
    <property type="project" value="UniProtKB-EC"/>
</dbReference>
<evidence type="ECO:0000256" key="13">
    <source>
        <dbReference type="ARBA" id="ARBA00048639"/>
    </source>
</evidence>
<evidence type="ECO:0000256" key="9">
    <source>
        <dbReference type="ARBA" id="ARBA00022643"/>
    </source>
</evidence>
<comment type="pathway">
    <text evidence="5 15">Pyrimidine metabolism; UMP biosynthesis via de novo pathway; orotate from (S)-dihydroorotate (quinone route): step 1/1.</text>
</comment>
<feature type="binding site" evidence="15">
    <location>
        <begin position="115"/>
        <end position="119"/>
    </location>
    <ligand>
        <name>substrate</name>
    </ligand>
</feature>
<feature type="binding site" evidence="15">
    <location>
        <position position="250"/>
    </location>
    <ligand>
        <name>FMN</name>
        <dbReference type="ChEBI" id="CHEBI:58210"/>
    </ligand>
</feature>
<evidence type="ECO:0000256" key="7">
    <source>
        <dbReference type="ARBA" id="ARBA00011669"/>
    </source>
</evidence>
<evidence type="ECO:0000256" key="6">
    <source>
        <dbReference type="ARBA" id="ARBA00005359"/>
    </source>
</evidence>
<comment type="catalytic activity">
    <reaction evidence="14">
        <text>(S)-dihydroorotate + NAD(+) = orotate + NADH + H(+)</text>
        <dbReference type="Rhea" id="RHEA:13513"/>
        <dbReference type="ChEBI" id="CHEBI:15378"/>
        <dbReference type="ChEBI" id="CHEBI:30839"/>
        <dbReference type="ChEBI" id="CHEBI:30864"/>
        <dbReference type="ChEBI" id="CHEBI:57540"/>
        <dbReference type="ChEBI" id="CHEBI:57945"/>
        <dbReference type="EC" id="1.3.1.14"/>
    </reaction>
</comment>
<keyword evidence="18" id="KW-1185">Reference proteome</keyword>
<evidence type="ECO:0000256" key="5">
    <source>
        <dbReference type="ARBA" id="ARBA00005161"/>
    </source>
</evidence>
<comment type="similarity">
    <text evidence="6 15">Belongs to the dihydroorotate dehydrogenase family. Type 2 subfamily.</text>
</comment>
<dbReference type="AlphaFoldDB" id="A0A6I4VW69"/>
<comment type="catalytic activity">
    <reaction evidence="13 15">
        <text>(S)-dihydroorotate + a quinone = orotate + a quinol</text>
        <dbReference type="Rhea" id="RHEA:30187"/>
        <dbReference type="ChEBI" id="CHEBI:24646"/>
        <dbReference type="ChEBI" id="CHEBI:30839"/>
        <dbReference type="ChEBI" id="CHEBI:30864"/>
        <dbReference type="ChEBI" id="CHEBI:132124"/>
        <dbReference type="EC" id="1.3.5.2"/>
    </reaction>
</comment>
<feature type="binding site" evidence="15">
    <location>
        <position position="273"/>
    </location>
    <ligand>
        <name>FMN</name>
        <dbReference type="ChEBI" id="CHEBI:58210"/>
    </ligand>
</feature>
<keyword evidence="12 15" id="KW-0472">Membrane</keyword>
<dbReference type="PROSITE" id="PS00911">
    <property type="entry name" value="DHODEHASE_1"/>
    <property type="match status" value="1"/>
</dbReference>
<dbReference type="PANTHER" id="PTHR48109">
    <property type="entry name" value="DIHYDROOROTATE DEHYDROGENASE (QUINONE), MITOCHONDRIAL-RELATED"/>
    <property type="match status" value="1"/>
</dbReference>
<dbReference type="RefSeq" id="WP_160800450.1">
    <property type="nucleotide sequence ID" value="NZ_WUUL01000002.1"/>
</dbReference>
<sequence>MYKSLRKFLFRMNAEQAHTLTINGLQIMQNTPSVSKFLQKKYTVIDNRLKSTVCGLTFPNPVGLAAGFDKHANVYPGLAAFGFGFVEVGTLTPRPQVGNPKPRLFRLVEDEAVINRMGFNNHGLEEAKNSFQTLKRPNIPIGINLGKNKDTPNEQASSDYRQGLMSLYDYADYFVLNVSSPNTEGLRDLQHVDALQKLLTSVLSTRDELLKETSSYRPVLLKIAPDLTLEQMNDIVHTAIKSGIDGIIATNTTISRENLHPSPYMQETGGLSGRPLSQKSTDFIRHIYQITAGNIPIIGVGGIFTGTDAYEKICAGANLIQVYTGMIYEGPTIAHQINTELVSILEKKGVHSLNEIVGSKAVDN</sequence>
<evidence type="ECO:0000256" key="12">
    <source>
        <dbReference type="ARBA" id="ARBA00023136"/>
    </source>
</evidence>
<keyword evidence="11 15" id="KW-0560">Oxidoreductase</keyword>
<dbReference type="GO" id="GO:0005886">
    <property type="term" value="C:plasma membrane"/>
    <property type="evidence" value="ECO:0007669"/>
    <property type="project" value="UniProtKB-SubCell"/>
</dbReference>
<feature type="binding site" evidence="15">
    <location>
        <position position="222"/>
    </location>
    <ligand>
        <name>FMN</name>
        <dbReference type="ChEBI" id="CHEBI:58210"/>
    </ligand>
</feature>
<dbReference type="NCBIfam" id="NF003645">
    <property type="entry name" value="PRK05286.1-2"/>
    <property type="match status" value="1"/>
</dbReference>